<evidence type="ECO:0000313" key="5">
    <source>
        <dbReference type="EMBL" id="SED37979.1"/>
    </source>
</evidence>
<keyword evidence="2" id="KW-0378">Hydrolase</keyword>
<dbReference type="GO" id="GO:0047617">
    <property type="term" value="F:fatty acyl-CoA hydrolase activity"/>
    <property type="evidence" value="ECO:0007669"/>
    <property type="project" value="InterPro"/>
</dbReference>
<dbReference type="PANTHER" id="PTHR21660:SF1">
    <property type="entry name" value="ACYL-COENZYME A THIOESTERASE 13"/>
    <property type="match status" value="1"/>
</dbReference>
<dbReference type="InterPro" id="IPR029069">
    <property type="entry name" value="HotDog_dom_sf"/>
</dbReference>
<feature type="domain" description="Thioesterase" evidence="4">
    <location>
        <begin position="63"/>
        <end position="134"/>
    </location>
</feature>
<dbReference type="PANTHER" id="PTHR21660">
    <property type="entry name" value="THIOESTERASE SUPERFAMILY MEMBER-RELATED"/>
    <property type="match status" value="1"/>
</dbReference>
<evidence type="ECO:0000256" key="3">
    <source>
        <dbReference type="SAM" id="MobiDB-lite"/>
    </source>
</evidence>
<sequence>MTPDTQIAPDIPQENSQDVPEGFEPLFRKSPLTEPWEPLYQKKTERSVIIGLRLARPHTNGRGLIHGGLIAALSDNAMGYSCGQATGWTTSYVTISLTVDFVGSANVGQWLAIESDVIKTGSTICFAQSLIKADGVTIARASGTFRVVPKKAPAS</sequence>
<reference evidence="5 6" key="1">
    <citation type="submission" date="2016-10" db="EMBL/GenBank/DDBJ databases">
        <authorList>
            <person name="de Groot N.N."/>
        </authorList>
    </citation>
    <scope>NUCLEOTIDE SEQUENCE [LARGE SCALE GENOMIC DNA]</scope>
    <source>
        <strain evidence="5 6">MT12</strain>
    </source>
</reference>
<dbReference type="InterPro" id="IPR006683">
    <property type="entry name" value="Thioestr_dom"/>
</dbReference>
<dbReference type="OrthoDB" id="7061558at2"/>
<evidence type="ECO:0000313" key="6">
    <source>
        <dbReference type="Proteomes" id="UP000198992"/>
    </source>
</evidence>
<dbReference type="RefSeq" id="WP_092126280.1">
    <property type="nucleotide sequence ID" value="NZ_FNTH01000001.1"/>
</dbReference>
<evidence type="ECO:0000256" key="2">
    <source>
        <dbReference type="ARBA" id="ARBA00022801"/>
    </source>
</evidence>
<accession>A0A1H5A6M9</accession>
<organism evidence="5 6">
    <name type="scientific">Bradyrhizobium erythrophlei</name>
    <dbReference type="NCBI Taxonomy" id="1437360"/>
    <lineage>
        <taxon>Bacteria</taxon>
        <taxon>Pseudomonadati</taxon>
        <taxon>Pseudomonadota</taxon>
        <taxon>Alphaproteobacteria</taxon>
        <taxon>Hyphomicrobiales</taxon>
        <taxon>Nitrobacteraceae</taxon>
        <taxon>Bradyrhizobium</taxon>
    </lineage>
</organism>
<proteinExistence type="inferred from homology"/>
<dbReference type="CDD" id="cd03443">
    <property type="entry name" value="PaaI_thioesterase"/>
    <property type="match status" value="1"/>
</dbReference>
<name>A0A1H5A6M9_9BRAD</name>
<dbReference type="Proteomes" id="UP000198992">
    <property type="component" value="Unassembled WGS sequence"/>
</dbReference>
<evidence type="ECO:0000256" key="1">
    <source>
        <dbReference type="ARBA" id="ARBA00008324"/>
    </source>
</evidence>
<gene>
    <name evidence="5" type="ORF">SAMN05444164_4592</name>
</gene>
<dbReference type="SUPFAM" id="SSF54637">
    <property type="entry name" value="Thioesterase/thiol ester dehydrase-isomerase"/>
    <property type="match status" value="1"/>
</dbReference>
<dbReference type="Gene3D" id="3.10.129.10">
    <property type="entry name" value="Hotdog Thioesterase"/>
    <property type="match status" value="1"/>
</dbReference>
<dbReference type="InterPro" id="IPR039298">
    <property type="entry name" value="ACOT13"/>
</dbReference>
<dbReference type="EMBL" id="FNTH01000001">
    <property type="protein sequence ID" value="SED37979.1"/>
    <property type="molecule type" value="Genomic_DNA"/>
</dbReference>
<protein>
    <submittedName>
        <fullName evidence="5">Uncharacterized domain 1-containing protein</fullName>
    </submittedName>
</protein>
<comment type="similarity">
    <text evidence="1">Belongs to the thioesterase PaaI family.</text>
</comment>
<evidence type="ECO:0000259" key="4">
    <source>
        <dbReference type="Pfam" id="PF03061"/>
    </source>
</evidence>
<dbReference type="AlphaFoldDB" id="A0A1H5A6M9"/>
<dbReference type="Pfam" id="PF03061">
    <property type="entry name" value="4HBT"/>
    <property type="match status" value="1"/>
</dbReference>
<feature type="region of interest" description="Disordered" evidence="3">
    <location>
        <begin position="1"/>
        <end position="29"/>
    </location>
</feature>